<accession>A0A6P8HHU8</accession>
<protein>
    <submittedName>
        <fullName evidence="2">Uncharacterized protein LOC116292737</fullName>
    </submittedName>
</protein>
<reference evidence="2" key="1">
    <citation type="submission" date="2025-08" db="UniProtKB">
        <authorList>
            <consortium name="RefSeq"/>
        </authorList>
    </citation>
    <scope>IDENTIFICATION</scope>
    <source>
        <tissue evidence="2">Tentacle</tissue>
    </source>
</reference>
<gene>
    <name evidence="2" type="primary">LOC116292737</name>
</gene>
<dbReference type="RefSeq" id="XP_031555949.1">
    <property type="nucleotide sequence ID" value="XM_031700089.1"/>
</dbReference>
<dbReference type="AlphaFoldDB" id="A0A6P8HHU8"/>
<dbReference type="InParanoid" id="A0A6P8HHU8"/>
<dbReference type="Proteomes" id="UP000515163">
    <property type="component" value="Unplaced"/>
</dbReference>
<evidence type="ECO:0000313" key="1">
    <source>
        <dbReference type="Proteomes" id="UP000515163"/>
    </source>
</evidence>
<evidence type="ECO:0000313" key="2">
    <source>
        <dbReference type="RefSeq" id="XP_031555949.1"/>
    </source>
</evidence>
<sequence length="182" mass="21388">MQFVFLGNTGFRFPFAHFPTREADPASIYVNFWKAVGWLDLYGFNATFCCCDGGQANRSFIQMHFKGKDAIEDNFTTVNPYTRKPMVFILDPSYNFKKIRNNLEKSRIGGVRLLTVGCDHIEWAHLYQAYRWDQNSNSLKIHEELTEDHFNLGYATRMRNHLAEQVLSKKMLYLLQSYRKHV</sequence>
<keyword evidence="1" id="KW-1185">Reference proteome</keyword>
<proteinExistence type="predicted"/>
<dbReference type="GeneID" id="116292737"/>
<dbReference type="OrthoDB" id="5987487at2759"/>
<organism evidence="1 2">
    <name type="scientific">Actinia tenebrosa</name>
    <name type="common">Australian red waratah sea anemone</name>
    <dbReference type="NCBI Taxonomy" id="6105"/>
    <lineage>
        <taxon>Eukaryota</taxon>
        <taxon>Metazoa</taxon>
        <taxon>Cnidaria</taxon>
        <taxon>Anthozoa</taxon>
        <taxon>Hexacorallia</taxon>
        <taxon>Actiniaria</taxon>
        <taxon>Actiniidae</taxon>
        <taxon>Actinia</taxon>
    </lineage>
</organism>
<name>A0A6P8HHU8_ACTTE</name>
<dbReference type="KEGG" id="aten:116292737"/>